<accession>A0A420GA77</accession>
<evidence type="ECO:0000313" key="3">
    <source>
        <dbReference type="Proteomes" id="UP000286402"/>
    </source>
</evidence>
<name>A0A420GA77_9SPHI</name>
<feature type="domain" description="Signal transduction histidine kinase internal region" evidence="1">
    <location>
        <begin position="164"/>
        <end position="239"/>
    </location>
</feature>
<dbReference type="InterPro" id="IPR036890">
    <property type="entry name" value="HATPase_C_sf"/>
</dbReference>
<dbReference type="InterPro" id="IPR050640">
    <property type="entry name" value="Bact_2-comp_sensor_kinase"/>
</dbReference>
<evidence type="ECO:0000259" key="1">
    <source>
        <dbReference type="Pfam" id="PF06580"/>
    </source>
</evidence>
<dbReference type="GO" id="GO:0016020">
    <property type="term" value="C:membrane"/>
    <property type="evidence" value="ECO:0007669"/>
    <property type="project" value="InterPro"/>
</dbReference>
<dbReference type="AlphaFoldDB" id="A0A420GA77"/>
<sequence>MQDFNNSIVLRYFTENKFRPLRHVFFLIGLLLLFANANSSSHFQGSYRFYFSIILWFVFVCMFYANMYVLIPKFFFKAKYELYVLALILLVTASLLVVMYIANYIYSIHIPAIKKPESDSMGLIAALFICIPIILTTTTFKLFKRWLEDNKRISELKNLALTTELVSLKNQIQPHFLFNMLNNVKALIRKDPNMATEVIMKLSDFLRYQLYENNDDKTLLKSEINFIGNFLKLEEIRRDNLKTRISCPIELEKKGVFLPPHLFTAFVENAIKHSLSAGDADTFITIHFSETDQQLCFECENSKDPDNSFVRSKYSGLGLANAKRRLDLLYRNDYELSVSTTETLYSVKLTIPL</sequence>
<comment type="caution">
    <text evidence="2">The sequence shown here is derived from an EMBL/GenBank/DDBJ whole genome shotgun (WGS) entry which is preliminary data.</text>
</comment>
<protein>
    <submittedName>
        <fullName evidence="2">Histidine kinase</fullName>
    </submittedName>
</protein>
<dbReference type="Proteomes" id="UP000286402">
    <property type="component" value="Unassembled WGS sequence"/>
</dbReference>
<dbReference type="RefSeq" id="WP_120332465.1">
    <property type="nucleotide sequence ID" value="NZ_CP070350.1"/>
</dbReference>
<dbReference type="Pfam" id="PF06580">
    <property type="entry name" value="His_kinase"/>
    <property type="match status" value="1"/>
</dbReference>
<proteinExistence type="predicted"/>
<evidence type="ECO:0000313" key="2">
    <source>
        <dbReference type="EMBL" id="RKF42063.1"/>
    </source>
</evidence>
<dbReference type="Gene3D" id="3.30.565.10">
    <property type="entry name" value="Histidine kinase-like ATPase, C-terminal domain"/>
    <property type="match status" value="1"/>
</dbReference>
<dbReference type="GO" id="GO:0000155">
    <property type="term" value="F:phosphorelay sensor kinase activity"/>
    <property type="evidence" value="ECO:0007669"/>
    <property type="project" value="InterPro"/>
</dbReference>
<reference evidence="2 3" key="1">
    <citation type="submission" date="2016-07" db="EMBL/GenBank/DDBJ databases">
        <title>Genome analysis of Sphingobacterium siyangense T12B17.</title>
        <authorList>
            <person name="Xu D."/>
            <person name="Su Y."/>
            <person name="Zheng S."/>
        </authorList>
    </citation>
    <scope>NUCLEOTIDE SEQUENCE [LARGE SCALE GENOMIC DNA]</scope>
    <source>
        <strain evidence="2 3">T12B17</strain>
    </source>
</reference>
<keyword evidence="3" id="KW-1185">Reference proteome</keyword>
<organism evidence="2 3">
    <name type="scientific">Sphingobacterium siyangense</name>
    <dbReference type="NCBI Taxonomy" id="459529"/>
    <lineage>
        <taxon>Bacteria</taxon>
        <taxon>Pseudomonadati</taxon>
        <taxon>Bacteroidota</taxon>
        <taxon>Sphingobacteriia</taxon>
        <taxon>Sphingobacteriales</taxon>
        <taxon>Sphingobacteriaceae</taxon>
        <taxon>Sphingobacterium</taxon>
    </lineage>
</organism>
<dbReference type="PANTHER" id="PTHR34220">
    <property type="entry name" value="SENSOR HISTIDINE KINASE YPDA"/>
    <property type="match status" value="1"/>
</dbReference>
<dbReference type="InterPro" id="IPR010559">
    <property type="entry name" value="Sig_transdc_His_kin_internal"/>
</dbReference>
<gene>
    <name evidence="2" type="ORF">BCY89_00750</name>
</gene>
<keyword evidence="2" id="KW-0808">Transferase</keyword>
<dbReference type="SUPFAM" id="SSF55874">
    <property type="entry name" value="ATPase domain of HSP90 chaperone/DNA topoisomerase II/histidine kinase"/>
    <property type="match status" value="1"/>
</dbReference>
<dbReference type="EMBL" id="MCAQ01000001">
    <property type="protein sequence ID" value="RKF42063.1"/>
    <property type="molecule type" value="Genomic_DNA"/>
</dbReference>
<keyword evidence="2" id="KW-0418">Kinase</keyword>
<dbReference type="PANTHER" id="PTHR34220:SF7">
    <property type="entry name" value="SENSOR HISTIDINE KINASE YPDA"/>
    <property type="match status" value="1"/>
</dbReference>